<feature type="region of interest" description="Disordered" evidence="1">
    <location>
        <begin position="22"/>
        <end position="67"/>
    </location>
</feature>
<organism evidence="2 3">
    <name type="scientific">Nannocystis bainbridge</name>
    <dbReference type="NCBI Taxonomy" id="2995303"/>
    <lineage>
        <taxon>Bacteria</taxon>
        <taxon>Pseudomonadati</taxon>
        <taxon>Myxococcota</taxon>
        <taxon>Polyangia</taxon>
        <taxon>Nannocystales</taxon>
        <taxon>Nannocystaceae</taxon>
        <taxon>Nannocystis</taxon>
    </lineage>
</organism>
<sequence>MFAPRPLVVAALALVTCADRPLGATETGTSDATTTTTTSGTTIEPTTAVPPLPSTTTSDDSAGTTLDPNIKLDLLEPRPGLIGCSLDAPAGTALEGATDLGPFMAQRAYFGWSHFDNHRYEPQLLFVSPGADPAVEVLHSHGNTGAILYGNVSTDPFDGGGWVGEWSGQLDVFDQGQLSAAMGPQTVIIDALAGNWDEFDPADPPRLVGSIQGPISGPFDAVFCDELNVQITTD</sequence>
<keyword evidence="3" id="KW-1185">Reference proteome</keyword>
<evidence type="ECO:0000313" key="3">
    <source>
        <dbReference type="Proteomes" id="UP001221686"/>
    </source>
</evidence>
<dbReference type="Proteomes" id="UP001221686">
    <property type="component" value="Unassembled WGS sequence"/>
</dbReference>
<proteinExistence type="predicted"/>
<feature type="compositionally biased region" description="Low complexity" evidence="1">
    <location>
        <begin position="24"/>
        <end position="47"/>
    </location>
</feature>
<accession>A0ABT5EC18</accession>
<gene>
    <name evidence="2" type="ORF">POL25_41410</name>
</gene>
<dbReference type="RefSeq" id="WP_272091953.1">
    <property type="nucleotide sequence ID" value="NZ_JAQNDL010000005.1"/>
</dbReference>
<evidence type="ECO:0000256" key="1">
    <source>
        <dbReference type="SAM" id="MobiDB-lite"/>
    </source>
</evidence>
<name>A0ABT5EC18_9BACT</name>
<reference evidence="2 3" key="1">
    <citation type="submission" date="2022-11" db="EMBL/GenBank/DDBJ databases">
        <title>Minimal conservation of predation-associated metabolite biosynthetic gene clusters underscores biosynthetic potential of Myxococcota including descriptions for ten novel species: Archangium lansinium sp. nov., Myxococcus landrumus sp. nov., Nannocystis bai.</title>
        <authorList>
            <person name="Ahearne A."/>
            <person name="Stevens C."/>
            <person name="Dowd S."/>
        </authorList>
    </citation>
    <scope>NUCLEOTIDE SEQUENCE [LARGE SCALE GENOMIC DNA]</scope>
    <source>
        <strain evidence="2 3">BB15-2</strain>
    </source>
</reference>
<comment type="caution">
    <text evidence="2">The sequence shown here is derived from an EMBL/GenBank/DDBJ whole genome shotgun (WGS) entry which is preliminary data.</text>
</comment>
<dbReference type="EMBL" id="JAQNDL010000005">
    <property type="protein sequence ID" value="MDC0723412.1"/>
    <property type="molecule type" value="Genomic_DNA"/>
</dbReference>
<feature type="compositionally biased region" description="Low complexity" evidence="1">
    <location>
        <begin position="54"/>
        <end position="67"/>
    </location>
</feature>
<protein>
    <submittedName>
        <fullName evidence="2">Uncharacterized protein</fullName>
    </submittedName>
</protein>
<evidence type="ECO:0000313" key="2">
    <source>
        <dbReference type="EMBL" id="MDC0723412.1"/>
    </source>
</evidence>